<accession>A0AAW6LXB3</accession>
<evidence type="ECO:0008006" key="3">
    <source>
        <dbReference type="Google" id="ProtNLM"/>
    </source>
</evidence>
<organism evidence="1 2">
    <name type="scientific">Rhodococcus qingshengii</name>
    <dbReference type="NCBI Taxonomy" id="334542"/>
    <lineage>
        <taxon>Bacteria</taxon>
        <taxon>Bacillati</taxon>
        <taxon>Actinomycetota</taxon>
        <taxon>Actinomycetes</taxon>
        <taxon>Mycobacteriales</taxon>
        <taxon>Nocardiaceae</taxon>
        <taxon>Rhodococcus</taxon>
        <taxon>Rhodococcus erythropolis group</taxon>
    </lineage>
</organism>
<dbReference type="EMBL" id="JARDXE010000023">
    <property type="protein sequence ID" value="MDE8648983.1"/>
    <property type="molecule type" value="Genomic_DNA"/>
</dbReference>
<comment type="caution">
    <text evidence="1">The sequence shown here is derived from an EMBL/GenBank/DDBJ whole genome shotgun (WGS) entry which is preliminary data.</text>
</comment>
<dbReference type="AlphaFoldDB" id="A0AAW6LXB3"/>
<dbReference type="Proteomes" id="UP001217325">
    <property type="component" value="Unassembled WGS sequence"/>
</dbReference>
<dbReference type="PROSITE" id="PS51257">
    <property type="entry name" value="PROKAR_LIPOPROTEIN"/>
    <property type="match status" value="1"/>
</dbReference>
<name>A0AAW6LXB3_RHOSG</name>
<sequence>MAVASRSGGVWRAVVAGVWLGVVAAGVSSCASDSARGELVAQSDPQIASDCGDLCAAFGIEADVRCSVSPADCSTALNNKAALIVESRDALSVHPDPGWGPSAAVTIEKFESTVDSYTESGCPQGGSEPDACAFLAASAEHHFQAISLMLAN</sequence>
<gene>
    <name evidence="1" type="ORF">PXH69_28830</name>
</gene>
<evidence type="ECO:0000313" key="2">
    <source>
        <dbReference type="Proteomes" id="UP001217325"/>
    </source>
</evidence>
<evidence type="ECO:0000313" key="1">
    <source>
        <dbReference type="EMBL" id="MDE8648983.1"/>
    </source>
</evidence>
<reference evidence="1" key="1">
    <citation type="submission" date="2023-02" db="EMBL/GenBank/DDBJ databases">
        <title>A novel hydrolase synthesized by Rhodococcus erythropolis HQ is responsible for the detoxification of Zearalenone.</title>
        <authorList>
            <person name="Hu J."/>
            <person name="Xu J."/>
        </authorList>
    </citation>
    <scope>NUCLEOTIDE SEQUENCE</scope>
    <source>
        <strain evidence="1">HQ</strain>
    </source>
</reference>
<proteinExistence type="predicted"/>
<dbReference type="RefSeq" id="WP_275232698.1">
    <property type="nucleotide sequence ID" value="NZ_JARDXE010000023.1"/>
</dbReference>
<protein>
    <recommendedName>
        <fullName evidence="3">Lipoprotein</fullName>
    </recommendedName>
</protein>